<reference evidence="2" key="1">
    <citation type="submission" date="2020-07" db="EMBL/GenBank/DDBJ databases">
        <title>The High-quality genome of the commercially important snow crab, Chionoecetes opilio.</title>
        <authorList>
            <person name="Jeong J.-H."/>
            <person name="Ryu S."/>
        </authorList>
    </citation>
    <scope>NUCLEOTIDE SEQUENCE</scope>
    <source>
        <strain evidence="2">MADBK_172401_WGS</strain>
        <tissue evidence="2">Digestive gland</tissue>
    </source>
</reference>
<feature type="region of interest" description="Disordered" evidence="1">
    <location>
        <begin position="1"/>
        <end position="134"/>
    </location>
</feature>
<protein>
    <submittedName>
        <fullName evidence="2">Uncharacterized protein</fullName>
    </submittedName>
</protein>
<organism evidence="2 3">
    <name type="scientific">Chionoecetes opilio</name>
    <name type="common">Atlantic snow crab</name>
    <name type="synonym">Cancer opilio</name>
    <dbReference type="NCBI Taxonomy" id="41210"/>
    <lineage>
        <taxon>Eukaryota</taxon>
        <taxon>Metazoa</taxon>
        <taxon>Ecdysozoa</taxon>
        <taxon>Arthropoda</taxon>
        <taxon>Crustacea</taxon>
        <taxon>Multicrustacea</taxon>
        <taxon>Malacostraca</taxon>
        <taxon>Eumalacostraca</taxon>
        <taxon>Eucarida</taxon>
        <taxon>Decapoda</taxon>
        <taxon>Pleocyemata</taxon>
        <taxon>Brachyura</taxon>
        <taxon>Eubrachyura</taxon>
        <taxon>Majoidea</taxon>
        <taxon>Majidae</taxon>
        <taxon>Chionoecetes</taxon>
    </lineage>
</organism>
<feature type="compositionally biased region" description="Polar residues" evidence="1">
    <location>
        <begin position="1"/>
        <end position="19"/>
    </location>
</feature>
<feature type="compositionally biased region" description="Polar residues" evidence="1">
    <location>
        <begin position="88"/>
        <end position="98"/>
    </location>
</feature>
<feature type="compositionally biased region" description="Polar residues" evidence="1">
    <location>
        <begin position="40"/>
        <end position="60"/>
    </location>
</feature>
<keyword evidence="3" id="KW-1185">Reference proteome</keyword>
<proteinExistence type="predicted"/>
<comment type="caution">
    <text evidence="2">The sequence shown here is derived from an EMBL/GenBank/DDBJ whole genome shotgun (WGS) entry which is preliminary data.</text>
</comment>
<evidence type="ECO:0000256" key="1">
    <source>
        <dbReference type="SAM" id="MobiDB-lite"/>
    </source>
</evidence>
<dbReference type="OrthoDB" id="6615098at2759"/>
<evidence type="ECO:0000313" key="3">
    <source>
        <dbReference type="Proteomes" id="UP000770661"/>
    </source>
</evidence>
<evidence type="ECO:0000313" key="2">
    <source>
        <dbReference type="EMBL" id="KAG0704762.1"/>
    </source>
</evidence>
<sequence length="134" mass="14744">MFSALRQRNLTERTSSPKESTLPKKSVRDLHLEDFVSGKYSPTSSGSYTRMRPSSISTGTRGRWTRVPAGPLRSSGTSRGETTRKESCGSSKSFNGSLTKDEEQLQFPLQVVADHRKAFPETPGSGTLAHTRPQ</sequence>
<name>A0A8J4XM46_CHIOP</name>
<feature type="compositionally biased region" description="Basic and acidic residues" evidence="1">
    <location>
        <begin position="26"/>
        <end position="36"/>
    </location>
</feature>
<accession>A0A8J4XM46</accession>
<gene>
    <name evidence="2" type="ORF">GWK47_024641</name>
</gene>
<dbReference type="Proteomes" id="UP000770661">
    <property type="component" value="Unassembled WGS sequence"/>
</dbReference>
<dbReference type="AlphaFoldDB" id="A0A8J4XM46"/>
<dbReference type="EMBL" id="JACEEZ010025095">
    <property type="protein sequence ID" value="KAG0704762.1"/>
    <property type="molecule type" value="Genomic_DNA"/>
</dbReference>